<gene>
    <name evidence="6" type="ORF">BSOLF_2564</name>
</gene>
<dbReference type="SUPFAM" id="SSF55781">
    <property type="entry name" value="GAF domain-like"/>
    <property type="match status" value="1"/>
</dbReference>
<protein>
    <submittedName>
        <fullName evidence="6">Transcriptional regulator, IclR family</fullName>
    </submittedName>
</protein>
<reference evidence="7" key="1">
    <citation type="journal article" date="2018" name="Sci. Rep.">
        <title>Lignite coal burning seam in the remote Altai Mountains harbors a hydrogen-driven thermophilic microbial community.</title>
        <authorList>
            <person name="Kadnikov V.V."/>
            <person name="Mardanov A.V."/>
            <person name="Ivasenko D.A."/>
            <person name="Antsiferov D.V."/>
            <person name="Beletsky A.V."/>
            <person name="Karnachuk O.V."/>
            <person name="Ravin N.V."/>
        </authorList>
    </citation>
    <scope>NUCLEOTIDE SEQUENCE [LARGE SCALE GENOMIC DNA]</scope>
</reference>
<dbReference type="CDD" id="cd00090">
    <property type="entry name" value="HTH_ARSR"/>
    <property type="match status" value="1"/>
</dbReference>
<dbReference type="Pfam" id="PF09339">
    <property type="entry name" value="HTH_IclR"/>
    <property type="match status" value="1"/>
</dbReference>
<keyword evidence="3" id="KW-0804">Transcription</keyword>
<evidence type="ECO:0000313" key="7">
    <source>
        <dbReference type="Proteomes" id="UP000244338"/>
    </source>
</evidence>
<evidence type="ECO:0000256" key="3">
    <source>
        <dbReference type="ARBA" id="ARBA00023163"/>
    </source>
</evidence>
<dbReference type="Pfam" id="PF01614">
    <property type="entry name" value="IclR_C"/>
    <property type="match status" value="1"/>
</dbReference>
<dbReference type="PANTHER" id="PTHR30136">
    <property type="entry name" value="HELIX-TURN-HELIX TRANSCRIPTIONAL REGULATOR, ICLR FAMILY"/>
    <property type="match status" value="1"/>
</dbReference>
<dbReference type="AlphaFoldDB" id="A0A2R6Y2I8"/>
<dbReference type="EMBL" id="PEBX01000017">
    <property type="protein sequence ID" value="PTQ56888.1"/>
    <property type="molecule type" value="Genomic_DNA"/>
</dbReference>
<dbReference type="InterPro" id="IPR014757">
    <property type="entry name" value="Tscrpt_reg_IclR_C"/>
</dbReference>
<evidence type="ECO:0000256" key="2">
    <source>
        <dbReference type="ARBA" id="ARBA00023125"/>
    </source>
</evidence>
<dbReference type="PANTHER" id="PTHR30136:SF24">
    <property type="entry name" value="HTH-TYPE TRANSCRIPTIONAL REPRESSOR ALLR"/>
    <property type="match status" value="1"/>
</dbReference>
<dbReference type="GO" id="GO:0003677">
    <property type="term" value="F:DNA binding"/>
    <property type="evidence" value="ECO:0007669"/>
    <property type="project" value="UniProtKB-KW"/>
</dbReference>
<dbReference type="InterPro" id="IPR011991">
    <property type="entry name" value="ArsR-like_HTH"/>
</dbReference>
<keyword evidence="2" id="KW-0238">DNA-binding</keyword>
<dbReference type="GO" id="GO:0003700">
    <property type="term" value="F:DNA-binding transcription factor activity"/>
    <property type="evidence" value="ECO:0007669"/>
    <property type="project" value="TreeGrafter"/>
</dbReference>
<dbReference type="InterPro" id="IPR036390">
    <property type="entry name" value="WH_DNA-bd_sf"/>
</dbReference>
<dbReference type="SMART" id="SM00346">
    <property type="entry name" value="HTH_ICLR"/>
    <property type="match status" value="1"/>
</dbReference>
<dbReference type="InterPro" id="IPR036388">
    <property type="entry name" value="WH-like_DNA-bd_sf"/>
</dbReference>
<proteinExistence type="predicted"/>
<evidence type="ECO:0000259" key="5">
    <source>
        <dbReference type="PROSITE" id="PS51078"/>
    </source>
</evidence>
<dbReference type="Proteomes" id="UP000244338">
    <property type="component" value="Unassembled WGS sequence"/>
</dbReference>
<name>A0A2R6Y2I8_9BACL</name>
<dbReference type="GO" id="GO:0045892">
    <property type="term" value="P:negative regulation of DNA-templated transcription"/>
    <property type="evidence" value="ECO:0007669"/>
    <property type="project" value="TreeGrafter"/>
</dbReference>
<sequence>MSGTQTLGRAIDILFVLAESRSTLTVSEIAEKVSIPESTAYRFIQTLVKNGFVERKGRGRIGLGLRIFDLARSLSQQVERELLTIARPVMEELTNRTNETTVLFVRAGSKAVCIENVTSRRLIRMSIENGRVLPLYSGASGKALLAFESEKTIEEVSKMFPAETNKQALQAQLEQIRKDGYCITLGEVDTDAFAVAAPILDTQQRVVASLSVAGPIHRLNDDVVASTIQYVKEAASQISQKLGALI</sequence>
<evidence type="ECO:0000256" key="1">
    <source>
        <dbReference type="ARBA" id="ARBA00023015"/>
    </source>
</evidence>
<keyword evidence="1" id="KW-0805">Transcription regulation</keyword>
<dbReference type="PROSITE" id="PS51077">
    <property type="entry name" value="HTH_ICLR"/>
    <property type="match status" value="1"/>
</dbReference>
<dbReference type="InterPro" id="IPR050707">
    <property type="entry name" value="HTH_MetabolicPath_Reg"/>
</dbReference>
<organism evidence="6 7">
    <name type="scientific">Candidatus Carbonibacillus altaicus</name>
    <dbReference type="NCBI Taxonomy" id="2163959"/>
    <lineage>
        <taxon>Bacteria</taxon>
        <taxon>Bacillati</taxon>
        <taxon>Bacillota</taxon>
        <taxon>Bacilli</taxon>
        <taxon>Bacillales</taxon>
        <taxon>Candidatus Carbonibacillus</taxon>
    </lineage>
</organism>
<dbReference type="Gene3D" id="1.10.10.10">
    <property type="entry name" value="Winged helix-like DNA-binding domain superfamily/Winged helix DNA-binding domain"/>
    <property type="match status" value="1"/>
</dbReference>
<evidence type="ECO:0000313" key="6">
    <source>
        <dbReference type="EMBL" id="PTQ56888.1"/>
    </source>
</evidence>
<dbReference type="SUPFAM" id="SSF46785">
    <property type="entry name" value="Winged helix' DNA-binding domain"/>
    <property type="match status" value="1"/>
</dbReference>
<accession>A0A2R6Y2I8</accession>
<dbReference type="InterPro" id="IPR005471">
    <property type="entry name" value="Tscrpt_reg_IclR_N"/>
</dbReference>
<feature type="domain" description="IclR-ED" evidence="5">
    <location>
        <begin position="66"/>
        <end position="244"/>
    </location>
</feature>
<dbReference type="PROSITE" id="PS51078">
    <property type="entry name" value="ICLR_ED"/>
    <property type="match status" value="1"/>
</dbReference>
<evidence type="ECO:0000259" key="4">
    <source>
        <dbReference type="PROSITE" id="PS51077"/>
    </source>
</evidence>
<dbReference type="InterPro" id="IPR029016">
    <property type="entry name" value="GAF-like_dom_sf"/>
</dbReference>
<feature type="domain" description="HTH iclR-type" evidence="4">
    <location>
        <begin position="4"/>
        <end position="65"/>
    </location>
</feature>
<comment type="caution">
    <text evidence="6">The sequence shown here is derived from an EMBL/GenBank/DDBJ whole genome shotgun (WGS) entry which is preliminary data.</text>
</comment>
<dbReference type="Gene3D" id="3.30.450.40">
    <property type="match status" value="1"/>
</dbReference>